<accession>A0ABD0KPC3</accession>
<sequence>MLLAVVMNMKADDNRPLNNKMDSQAAELNQKAPAGLWTRGDKVHYRRHEVTWTGLAKSAG</sequence>
<evidence type="ECO:0000313" key="1">
    <source>
        <dbReference type="EMBL" id="KAK7489090.1"/>
    </source>
</evidence>
<reference evidence="1 2" key="1">
    <citation type="journal article" date="2023" name="Sci. Data">
        <title>Genome assembly of the Korean intertidal mud-creeper Batillaria attramentaria.</title>
        <authorList>
            <person name="Patra A.K."/>
            <person name="Ho P.T."/>
            <person name="Jun S."/>
            <person name="Lee S.J."/>
            <person name="Kim Y."/>
            <person name="Won Y.J."/>
        </authorList>
    </citation>
    <scope>NUCLEOTIDE SEQUENCE [LARGE SCALE GENOMIC DNA]</scope>
    <source>
        <strain evidence="1">Wonlab-2016</strain>
    </source>
</reference>
<dbReference type="AlphaFoldDB" id="A0ABD0KPC3"/>
<comment type="caution">
    <text evidence="1">The sequence shown here is derived from an EMBL/GenBank/DDBJ whole genome shotgun (WGS) entry which is preliminary data.</text>
</comment>
<dbReference type="Proteomes" id="UP001519460">
    <property type="component" value="Unassembled WGS sequence"/>
</dbReference>
<evidence type="ECO:0000313" key="2">
    <source>
        <dbReference type="Proteomes" id="UP001519460"/>
    </source>
</evidence>
<protein>
    <submittedName>
        <fullName evidence="1">Uncharacterized protein</fullName>
    </submittedName>
</protein>
<name>A0ABD0KPC3_9CAEN</name>
<dbReference type="EMBL" id="JACVVK020000142">
    <property type="protein sequence ID" value="KAK7489090.1"/>
    <property type="molecule type" value="Genomic_DNA"/>
</dbReference>
<organism evidence="1 2">
    <name type="scientific">Batillaria attramentaria</name>
    <dbReference type="NCBI Taxonomy" id="370345"/>
    <lineage>
        <taxon>Eukaryota</taxon>
        <taxon>Metazoa</taxon>
        <taxon>Spiralia</taxon>
        <taxon>Lophotrochozoa</taxon>
        <taxon>Mollusca</taxon>
        <taxon>Gastropoda</taxon>
        <taxon>Caenogastropoda</taxon>
        <taxon>Sorbeoconcha</taxon>
        <taxon>Cerithioidea</taxon>
        <taxon>Batillariidae</taxon>
        <taxon>Batillaria</taxon>
    </lineage>
</organism>
<proteinExistence type="predicted"/>
<gene>
    <name evidence="1" type="ORF">BaRGS_00019604</name>
</gene>
<keyword evidence="2" id="KW-1185">Reference proteome</keyword>
<feature type="non-terminal residue" evidence="1">
    <location>
        <position position="60"/>
    </location>
</feature>